<proteinExistence type="predicted"/>
<reference evidence="1 2" key="1">
    <citation type="submission" date="2012-05" db="EMBL/GenBank/DDBJ databases">
        <authorList>
            <person name="Weinstock G."/>
            <person name="Sodergren E."/>
            <person name="Lobos E.A."/>
            <person name="Fulton L."/>
            <person name="Fulton R."/>
            <person name="Courtney L."/>
            <person name="Fronick C."/>
            <person name="O'Laughlin M."/>
            <person name="Godfrey J."/>
            <person name="Wilson R.M."/>
            <person name="Miner T."/>
            <person name="Farmer C."/>
            <person name="Delehaunty K."/>
            <person name="Cordes M."/>
            <person name="Minx P."/>
            <person name="Tomlinson C."/>
            <person name="Chen J."/>
            <person name="Wollam A."/>
            <person name="Pepin K.H."/>
            <person name="Bhonagiri V."/>
            <person name="Zhang X."/>
            <person name="Suruliraj S."/>
            <person name="Warren W."/>
            <person name="Mitreva M."/>
            <person name="Mardis E.R."/>
            <person name="Wilson R.K."/>
        </authorList>
    </citation>
    <scope>NUCLEOTIDE SEQUENCE [LARGE SCALE GENOMIC DNA]</scope>
    <source>
        <strain evidence="1 2">DSM 1785</strain>
    </source>
</reference>
<dbReference type="PATRIC" id="fig|545697.3.peg.1377"/>
<evidence type="ECO:0000313" key="1">
    <source>
        <dbReference type="EMBL" id="EKY27365.1"/>
    </source>
</evidence>
<comment type="caution">
    <text evidence="1">The sequence shown here is derived from an EMBL/GenBank/DDBJ whole genome shotgun (WGS) entry which is preliminary data.</text>
</comment>
<dbReference type="RefSeq" id="WP_005212657.1">
    <property type="nucleotide sequence ID" value="NZ_KB291628.1"/>
</dbReference>
<dbReference type="Proteomes" id="UP000010420">
    <property type="component" value="Unassembled WGS sequence"/>
</dbReference>
<evidence type="ECO:0000313" key="2">
    <source>
        <dbReference type="Proteomes" id="UP000010420"/>
    </source>
</evidence>
<protein>
    <submittedName>
        <fullName evidence="1">Uncharacterized protein</fullName>
    </submittedName>
</protein>
<dbReference type="AlphaFoldDB" id="L1QI82"/>
<accession>L1QI82</accession>
<dbReference type="HOGENOM" id="CLU_2258818_0_0_9"/>
<sequence>MIIYSTAGNLEINDTFLTFKDKMIFKDSINLIETGKYVKDNLDIIINTKGQNKNSSSNYVVIYYEKKDGIIDSIAIPYNSEEDAKLTSNTLNSWLDYGTNPEY</sequence>
<organism evidence="1 2">
    <name type="scientific">Clostridium celatum DSM 1785</name>
    <dbReference type="NCBI Taxonomy" id="545697"/>
    <lineage>
        <taxon>Bacteria</taxon>
        <taxon>Bacillati</taxon>
        <taxon>Bacillota</taxon>
        <taxon>Clostridia</taxon>
        <taxon>Eubacteriales</taxon>
        <taxon>Clostridiaceae</taxon>
        <taxon>Clostridium</taxon>
    </lineage>
</organism>
<gene>
    <name evidence="1" type="ORF">HMPREF0216_01398</name>
</gene>
<name>L1QI82_9CLOT</name>
<dbReference type="STRING" id="545697.HMPREF0216_01398"/>
<keyword evidence="2" id="KW-1185">Reference proteome</keyword>
<dbReference type="EMBL" id="AMEZ01000036">
    <property type="protein sequence ID" value="EKY27365.1"/>
    <property type="molecule type" value="Genomic_DNA"/>
</dbReference>